<feature type="compositionally biased region" description="Basic and acidic residues" evidence="1">
    <location>
        <begin position="1"/>
        <end position="30"/>
    </location>
</feature>
<evidence type="ECO:0000313" key="3">
    <source>
        <dbReference type="Proteomes" id="UP000887574"/>
    </source>
</evidence>
<dbReference type="Gene3D" id="1.10.10.1870">
    <property type="entry name" value="ShTK domain-like"/>
    <property type="match status" value="1"/>
</dbReference>
<keyword evidence="3" id="KW-1185">Reference proteome</keyword>
<evidence type="ECO:0000256" key="1">
    <source>
        <dbReference type="SAM" id="MobiDB-lite"/>
    </source>
</evidence>
<dbReference type="AlphaFoldDB" id="A0A915CM71"/>
<reference evidence="4" key="1">
    <citation type="submission" date="2022-11" db="UniProtKB">
        <authorList>
            <consortium name="WormBaseParasite"/>
        </authorList>
    </citation>
    <scope>IDENTIFICATION</scope>
</reference>
<accession>A0A915CM71</accession>
<sequence length="125" mass="14150">MIEEMEKRAKKAEEENGRLIEQKQDSEKQAANEVTMPLDENGKPINIANYMDEKYEQPAAGDSDVNCLNRLFDCHKPEMLAMCAGTCSREKNKEDHGQNCESMADLCDNAIYADMMKVYCKGTCL</sequence>
<feature type="region of interest" description="Disordered" evidence="1">
    <location>
        <begin position="1"/>
        <end position="43"/>
    </location>
</feature>
<protein>
    <submittedName>
        <fullName evidence="4">ShKT domain-containing protein</fullName>
    </submittedName>
</protein>
<organism evidence="3 4">
    <name type="scientific">Ditylenchus dipsaci</name>
    <dbReference type="NCBI Taxonomy" id="166011"/>
    <lineage>
        <taxon>Eukaryota</taxon>
        <taxon>Metazoa</taxon>
        <taxon>Ecdysozoa</taxon>
        <taxon>Nematoda</taxon>
        <taxon>Chromadorea</taxon>
        <taxon>Rhabditida</taxon>
        <taxon>Tylenchina</taxon>
        <taxon>Tylenchomorpha</taxon>
        <taxon>Sphaerularioidea</taxon>
        <taxon>Anguinidae</taxon>
        <taxon>Anguininae</taxon>
        <taxon>Ditylenchus</taxon>
    </lineage>
</organism>
<dbReference type="Pfam" id="PF01549">
    <property type="entry name" value="ShK"/>
    <property type="match status" value="1"/>
</dbReference>
<proteinExistence type="predicted"/>
<dbReference type="Proteomes" id="UP000887574">
    <property type="component" value="Unplaced"/>
</dbReference>
<dbReference type="WBParaSite" id="jg10461">
    <property type="protein sequence ID" value="jg10461"/>
    <property type="gene ID" value="jg10461"/>
</dbReference>
<feature type="domain" description="ShKT" evidence="2">
    <location>
        <begin position="95"/>
        <end position="124"/>
    </location>
</feature>
<name>A0A915CM71_9BILA</name>
<evidence type="ECO:0000313" key="4">
    <source>
        <dbReference type="WBParaSite" id="jg10461"/>
    </source>
</evidence>
<evidence type="ECO:0000259" key="2">
    <source>
        <dbReference type="Pfam" id="PF01549"/>
    </source>
</evidence>
<dbReference type="InterPro" id="IPR003582">
    <property type="entry name" value="ShKT_dom"/>
</dbReference>